<feature type="transmembrane region" description="Helical" evidence="1">
    <location>
        <begin position="232"/>
        <end position="255"/>
    </location>
</feature>
<comment type="caution">
    <text evidence="3">The sequence shown here is derived from an EMBL/GenBank/DDBJ whole genome shotgun (WGS) entry which is preliminary data.</text>
</comment>
<gene>
    <name evidence="3" type="ORF">PAPYR_4781</name>
</gene>
<feature type="transmembrane region" description="Helical" evidence="1">
    <location>
        <begin position="162"/>
        <end position="183"/>
    </location>
</feature>
<keyword evidence="1" id="KW-1133">Transmembrane helix</keyword>
<feature type="transmembrane region" description="Helical" evidence="1">
    <location>
        <begin position="190"/>
        <end position="212"/>
    </location>
</feature>
<reference evidence="3" key="1">
    <citation type="journal article" date="2022" name="bioRxiv">
        <title>Genomics of Preaxostyla Flagellates Illuminates Evolutionary Transitions and the Path Towards Mitochondrial Loss.</title>
        <authorList>
            <person name="Novak L.V.F."/>
            <person name="Treitli S.C."/>
            <person name="Pyrih J."/>
            <person name="Halakuc P."/>
            <person name="Pipaliya S.V."/>
            <person name="Vacek V."/>
            <person name="Brzon O."/>
            <person name="Soukal P."/>
            <person name="Eme L."/>
            <person name="Dacks J.B."/>
            <person name="Karnkowska A."/>
            <person name="Elias M."/>
            <person name="Hampl V."/>
        </authorList>
    </citation>
    <scope>NUCLEOTIDE SEQUENCE</scope>
    <source>
        <strain evidence="3">RCP-MX</strain>
    </source>
</reference>
<organism evidence="3 4">
    <name type="scientific">Paratrimastix pyriformis</name>
    <dbReference type="NCBI Taxonomy" id="342808"/>
    <lineage>
        <taxon>Eukaryota</taxon>
        <taxon>Metamonada</taxon>
        <taxon>Preaxostyla</taxon>
        <taxon>Paratrimastigidae</taxon>
        <taxon>Paratrimastix</taxon>
    </lineage>
</organism>
<protein>
    <recommendedName>
        <fullName evidence="2">F-box domain-containing protein</fullName>
    </recommendedName>
</protein>
<accession>A0ABQ8ULD6</accession>
<feature type="transmembrane region" description="Helical" evidence="1">
    <location>
        <begin position="300"/>
        <end position="321"/>
    </location>
</feature>
<keyword evidence="1" id="KW-0472">Membrane</keyword>
<name>A0ABQ8ULD6_9EUKA</name>
<evidence type="ECO:0000313" key="4">
    <source>
        <dbReference type="Proteomes" id="UP001141327"/>
    </source>
</evidence>
<dbReference type="Proteomes" id="UP001141327">
    <property type="component" value="Unassembled WGS sequence"/>
</dbReference>
<feature type="transmembrane region" description="Helical" evidence="1">
    <location>
        <begin position="267"/>
        <end position="288"/>
    </location>
</feature>
<feature type="transmembrane region" description="Helical" evidence="1">
    <location>
        <begin position="123"/>
        <end position="150"/>
    </location>
</feature>
<dbReference type="PROSITE" id="PS50181">
    <property type="entry name" value="FBOX"/>
    <property type="match status" value="1"/>
</dbReference>
<dbReference type="SUPFAM" id="SSF81383">
    <property type="entry name" value="F-box domain"/>
    <property type="match status" value="1"/>
</dbReference>
<feature type="domain" description="F-box" evidence="2">
    <location>
        <begin position="1"/>
        <end position="48"/>
    </location>
</feature>
<evidence type="ECO:0000259" key="2">
    <source>
        <dbReference type="PROSITE" id="PS50181"/>
    </source>
</evidence>
<evidence type="ECO:0000256" key="1">
    <source>
        <dbReference type="SAM" id="Phobius"/>
    </source>
</evidence>
<keyword evidence="1" id="KW-0812">Transmembrane</keyword>
<dbReference type="InterPro" id="IPR001810">
    <property type="entry name" value="F-box_dom"/>
</dbReference>
<keyword evidence="4" id="KW-1185">Reference proteome</keyword>
<sequence length="337" mass="38575">MMMDRFPDEIIALIYQKMSTGKTLTVGSLVSRRFRDVLWNDNHLWQLAYTEDYGDDETQMVELGLNHQNLRQIFAPPPAEFSWRRKYREHRDFFQTVLQDRKKQVKEKIRRYRRDRGVSSDLFLNWVAWAVMSPLMNAVAIPLLFTFLILRAEGVIGWSFHAVLAPADYMFLCGMCLFGFFALTAPQTQALVLWFIAAIFPVGIATIHWAAARGDWIATSGATDTPPPGLNWMYVFSPGVTMALLAIILTLVMFFANPPDRHDDRVIFAWIGVPPSLLVLAFLVLLGYKLQWGSPGFTYAYVFFPLWLLALGIEAFLVLMLSPCRSRSIWDCVRSSA</sequence>
<proteinExistence type="predicted"/>
<dbReference type="EMBL" id="JAPMOS010000021">
    <property type="protein sequence ID" value="KAJ4459247.1"/>
    <property type="molecule type" value="Genomic_DNA"/>
</dbReference>
<dbReference type="InterPro" id="IPR036047">
    <property type="entry name" value="F-box-like_dom_sf"/>
</dbReference>
<evidence type="ECO:0000313" key="3">
    <source>
        <dbReference type="EMBL" id="KAJ4459247.1"/>
    </source>
</evidence>